<dbReference type="InterPro" id="IPR013320">
    <property type="entry name" value="ConA-like_dom_sf"/>
</dbReference>
<organism evidence="3">
    <name type="scientific">Phaeodactylum tricornutum</name>
    <name type="common">Diatom</name>
    <dbReference type="NCBI Taxonomy" id="2850"/>
    <lineage>
        <taxon>Eukaryota</taxon>
        <taxon>Sar</taxon>
        <taxon>Stramenopiles</taxon>
        <taxon>Ochrophyta</taxon>
        <taxon>Bacillariophyta</taxon>
        <taxon>Bacillariophyceae</taxon>
        <taxon>Bacillariophycidae</taxon>
        <taxon>Naviculales</taxon>
        <taxon>Phaeodactylaceae</taxon>
        <taxon>Phaeodactylum</taxon>
    </lineage>
</organism>
<evidence type="ECO:0000256" key="1">
    <source>
        <dbReference type="SAM" id="MobiDB-lite"/>
    </source>
</evidence>
<protein>
    <submittedName>
        <fullName evidence="3">Uncharacterized protein</fullName>
    </submittedName>
</protein>
<reference evidence="3" key="1">
    <citation type="submission" date="2022-02" db="EMBL/GenBank/DDBJ databases">
        <authorList>
            <person name="Giguere J D."/>
        </authorList>
    </citation>
    <scope>NUCLEOTIDE SEQUENCE</scope>
    <source>
        <strain evidence="3">CCAP 1055/1</strain>
    </source>
</reference>
<gene>
    <name evidence="3" type="ORF">PTTT1_LOCUS9082</name>
</gene>
<dbReference type="SUPFAM" id="SSF49899">
    <property type="entry name" value="Concanavalin A-like lectins/glucanases"/>
    <property type="match status" value="1"/>
</dbReference>
<accession>A0A8J9S1K2</accession>
<evidence type="ECO:0000313" key="3">
    <source>
        <dbReference type="EMBL" id="CAG9279120.1"/>
    </source>
</evidence>
<dbReference type="Gene3D" id="2.60.120.200">
    <property type="match status" value="1"/>
</dbReference>
<feature type="chain" id="PRO_5035430008" evidence="2">
    <location>
        <begin position="20"/>
        <end position="460"/>
    </location>
</feature>
<evidence type="ECO:0000256" key="2">
    <source>
        <dbReference type="SAM" id="SignalP"/>
    </source>
</evidence>
<proteinExistence type="predicted"/>
<feature type="region of interest" description="Disordered" evidence="1">
    <location>
        <begin position="49"/>
        <end position="74"/>
    </location>
</feature>
<name>A0A8J9S1K2_PHATR</name>
<dbReference type="EMBL" id="OU594952">
    <property type="protein sequence ID" value="CAG9279120.1"/>
    <property type="molecule type" value="Genomic_DNA"/>
</dbReference>
<dbReference type="Proteomes" id="UP000836788">
    <property type="component" value="Chromosome 11"/>
</dbReference>
<feature type="signal peptide" evidence="2">
    <location>
        <begin position="1"/>
        <end position="19"/>
    </location>
</feature>
<keyword evidence="2" id="KW-0732">Signal</keyword>
<sequence>MKFALIPVLLLSLTELSVQDEESGNLRWGKPKLRYIWRSVFSNYADGDSIGEQGEVDTDSPITPRPVPSPTKLPTVSPVVIPLPDHCGCFECDEAAWNKEVTDQSGKFSCGTRVQGVQNQLSITEEEACLVVAGDNLPTICGPACNPRRCDGRFPEETPAPSITPNNIEMLPETDIDCFPEFSSRQRYENVWNNFTVEVKENPIGFLCLPFNNRFKRETVSLVNDELTMQFKKDQNFWTGSEVRIVLPQDQMPYTYGKFSFSVKAVRVVKAGSGTIVSNILPQGIAFGMFTRDPTESLEENFRHEVYMEISRWNRTAGMDLQFLVSPLGLPQVKRFFSGGNGYDQSGHVWEFDWAPTSINWSGPNNITHSYSTQQAYDFGIPDRVQCLPANVEVRLNLYNLGGLDTPTGMQNNDVVEVVIDRFSYTPSGETAVADGETCSKHCQCESESLCINAKCTSTP</sequence>
<dbReference type="AlphaFoldDB" id="A0A8J9S1K2"/>